<evidence type="ECO:0000313" key="2">
    <source>
        <dbReference type="EMBL" id="MBW0544363.1"/>
    </source>
</evidence>
<dbReference type="EMBL" id="AVOT02049191">
    <property type="protein sequence ID" value="MBW0544363.1"/>
    <property type="molecule type" value="Genomic_DNA"/>
</dbReference>
<reference evidence="2" key="1">
    <citation type="submission" date="2021-03" db="EMBL/GenBank/DDBJ databases">
        <title>Draft genome sequence of rust myrtle Austropuccinia psidii MF-1, a brazilian biotype.</title>
        <authorList>
            <person name="Quecine M.C."/>
            <person name="Pachon D.M.R."/>
            <person name="Bonatelli M.L."/>
            <person name="Correr F.H."/>
            <person name="Franceschini L.M."/>
            <person name="Leite T.F."/>
            <person name="Margarido G.R.A."/>
            <person name="Almeida C.A."/>
            <person name="Ferrarezi J.A."/>
            <person name="Labate C.A."/>
        </authorList>
    </citation>
    <scope>NUCLEOTIDE SEQUENCE</scope>
    <source>
        <strain evidence="2">MF-1</strain>
    </source>
</reference>
<evidence type="ECO:0000313" key="3">
    <source>
        <dbReference type="Proteomes" id="UP000765509"/>
    </source>
</evidence>
<feature type="compositionally biased region" description="Low complexity" evidence="1">
    <location>
        <begin position="50"/>
        <end position="62"/>
    </location>
</feature>
<keyword evidence="3" id="KW-1185">Reference proteome</keyword>
<organism evidence="2 3">
    <name type="scientific">Austropuccinia psidii MF-1</name>
    <dbReference type="NCBI Taxonomy" id="1389203"/>
    <lineage>
        <taxon>Eukaryota</taxon>
        <taxon>Fungi</taxon>
        <taxon>Dikarya</taxon>
        <taxon>Basidiomycota</taxon>
        <taxon>Pucciniomycotina</taxon>
        <taxon>Pucciniomycetes</taxon>
        <taxon>Pucciniales</taxon>
        <taxon>Sphaerophragmiaceae</taxon>
        <taxon>Austropuccinia</taxon>
    </lineage>
</organism>
<dbReference type="AlphaFoldDB" id="A0A9Q3FUX2"/>
<accession>A0A9Q3FUX2</accession>
<comment type="caution">
    <text evidence="2">The sequence shown here is derived from an EMBL/GenBank/DDBJ whole genome shotgun (WGS) entry which is preliminary data.</text>
</comment>
<feature type="non-terminal residue" evidence="2">
    <location>
        <position position="1"/>
    </location>
</feature>
<evidence type="ECO:0000256" key="1">
    <source>
        <dbReference type="SAM" id="MobiDB-lite"/>
    </source>
</evidence>
<name>A0A9Q3FUX2_9BASI</name>
<dbReference type="Proteomes" id="UP000765509">
    <property type="component" value="Unassembled WGS sequence"/>
</dbReference>
<feature type="compositionally biased region" description="Basic residues" evidence="1">
    <location>
        <begin position="66"/>
        <end position="75"/>
    </location>
</feature>
<sequence>ASNSFIGWAMWAAGAFKPDYPLVLTVADASEPTGWKDQPNWISVKNLLPKAGSTKAPGTTTPPSKPSHKSSKGAKRAIGDGCQTRKRLRRMMMKT</sequence>
<protein>
    <submittedName>
        <fullName evidence="2">Uncharacterized protein</fullName>
    </submittedName>
</protein>
<feature type="region of interest" description="Disordered" evidence="1">
    <location>
        <begin position="50"/>
        <end position="84"/>
    </location>
</feature>
<proteinExistence type="predicted"/>
<gene>
    <name evidence="2" type="ORF">O181_084078</name>
</gene>